<sequence>MWEYVTKRYVLTGCIQMEAISKLELHYYFNDDSHDIDAITRNKCEAEMLAIVYEVATILDIKTQLVAEIPLEGGFRDKWKALGENSPQLQVILMTVGLLTTIYFTYDPESNARKKELEQLQIQELKLKLKQLKAKDNIEEIAQITANKISKNLKIIKRKSNLYTHLNNNSRIEKVSINVLDSSNIPLHKETVINRQVFREFILSTNKLRAEEDDNAQIELISPVLKDGNYKWKGIYKDQTISFNMYDQKFKESIFIDGLNFHAGTSIICVLRIRRELDEIGEVKIKGYSVPTVIEVLNGQSPHETTQGKAHRHAKSMYDNQSDLFS</sequence>
<evidence type="ECO:0000313" key="2">
    <source>
        <dbReference type="EMBL" id="GAA0819727.1"/>
    </source>
</evidence>
<accession>A0ABN1L8H5</accession>
<organism evidence="2 3">
    <name type="scientific">Colwellia asteriadis</name>
    <dbReference type="NCBI Taxonomy" id="517723"/>
    <lineage>
        <taxon>Bacteria</taxon>
        <taxon>Pseudomonadati</taxon>
        <taxon>Pseudomonadota</taxon>
        <taxon>Gammaproteobacteria</taxon>
        <taxon>Alteromonadales</taxon>
        <taxon>Colwelliaceae</taxon>
        <taxon>Colwellia</taxon>
    </lineage>
</organism>
<name>A0ABN1L8H5_9GAMM</name>
<reference evidence="2 3" key="1">
    <citation type="journal article" date="2019" name="Int. J. Syst. Evol. Microbiol.">
        <title>The Global Catalogue of Microorganisms (GCM) 10K type strain sequencing project: providing services to taxonomists for standard genome sequencing and annotation.</title>
        <authorList>
            <consortium name="The Broad Institute Genomics Platform"/>
            <consortium name="The Broad Institute Genome Sequencing Center for Infectious Disease"/>
            <person name="Wu L."/>
            <person name="Ma J."/>
        </authorList>
    </citation>
    <scope>NUCLEOTIDE SEQUENCE [LARGE SCALE GENOMIC DNA]</scope>
    <source>
        <strain evidence="2 3">JCM 15608</strain>
    </source>
</reference>
<proteinExistence type="predicted"/>
<feature type="compositionally biased region" description="Polar residues" evidence="1">
    <location>
        <begin position="299"/>
        <end position="308"/>
    </location>
</feature>
<dbReference type="EMBL" id="BAAAFA010000008">
    <property type="protein sequence ID" value="GAA0819727.1"/>
    <property type="molecule type" value="Genomic_DNA"/>
</dbReference>
<keyword evidence="3" id="KW-1185">Reference proteome</keyword>
<comment type="caution">
    <text evidence="2">The sequence shown here is derived from an EMBL/GenBank/DDBJ whole genome shotgun (WGS) entry which is preliminary data.</text>
</comment>
<evidence type="ECO:0000313" key="3">
    <source>
        <dbReference type="Proteomes" id="UP001500021"/>
    </source>
</evidence>
<gene>
    <name evidence="2" type="ORF">GCM10009111_24150</name>
</gene>
<feature type="region of interest" description="Disordered" evidence="1">
    <location>
        <begin position="299"/>
        <end position="326"/>
    </location>
</feature>
<evidence type="ECO:0000256" key="1">
    <source>
        <dbReference type="SAM" id="MobiDB-lite"/>
    </source>
</evidence>
<protein>
    <submittedName>
        <fullName evidence="2">Uncharacterized protein</fullName>
    </submittedName>
</protein>
<dbReference type="Proteomes" id="UP001500021">
    <property type="component" value="Unassembled WGS sequence"/>
</dbReference>